<protein>
    <submittedName>
        <fullName evidence="3">Flagellar assembly protein FliH</fullName>
    </submittedName>
</protein>
<dbReference type="Proteomes" id="UP000266568">
    <property type="component" value="Unassembled WGS sequence"/>
</dbReference>
<organism evidence="3 4">
    <name type="scientific">Hephaestia caeni</name>
    <dbReference type="NCBI Taxonomy" id="645617"/>
    <lineage>
        <taxon>Bacteria</taxon>
        <taxon>Pseudomonadati</taxon>
        <taxon>Pseudomonadota</taxon>
        <taxon>Alphaproteobacteria</taxon>
        <taxon>Sphingomonadales</taxon>
        <taxon>Sphingomonadaceae</taxon>
        <taxon>Hephaestia</taxon>
    </lineage>
</organism>
<keyword evidence="3" id="KW-0282">Flagellum</keyword>
<evidence type="ECO:0000256" key="1">
    <source>
        <dbReference type="SAM" id="MobiDB-lite"/>
    </source>
</evidence>
<dbReference type="Pfam" id="PF02108">
    <property type="entry name" value="FliH"/>
    <property type="match status" value="1"/>
</dbReference>
<comment type="caution">
    <text evidence="3">The sequence shown here is derived from an EMBL/GenBank/DDBJ whole genome shotgun (WGS) entry which is preliminary data.</text>
</comment>
<dbReference type="RefSeq" id="WP_119036160.1">
    <property type="nucleotide sequence ID" value="NZ_QXDC01000003.1"/>
</dbReference>
<proteinExistence type="predicted"/>
<feature type="region of interest" description="Disordered" evidence="1">
    <location>
        <begin position="32"/>
        <end position="99"/>
    </location>
</feature>
<keyword evidence="3" id="KW-0969">Cilium</keyword>
<name>A0A397PBD1_9SPHN</name>
<sequence>MSDARRAAVQPDFTAGFASRHELAAHILAQAFAPRERDFAPSDIKQRAGGRNKAKGPVGFAPQETGDATPRHFAPADPDANPTEGWDPFDPDPNQQDRAGFVDPVAAAHAAGHAEGKTAALAEAAEAGLRDRALIEGIAAALGNGERYDRERMAAQLRQTVLLLVRRLVGEAEIDGALLARRIEAATDMLADAAESALLRVNPADVALLDGKLPKNVFAAGDDGVQRGAFVLESASTIVEDGPDLWLEQLGQVIDRIAVPPLC</sequence>
<evidence type="ECO:0000313" key="4">
    <source>
        <dbReference type="Proteomes" id="UP000266568"/>
    </source>
</evidence>
<dbReference type="EMBL" id="QXDC01000003">
    <property type="protein sequence ID" value="RIA44515.1"/>
    <property type="molecule type" value="Genomic_DNA"/>
</dbReference>
<reference evidence="3 4" key="1">
    <citation type="submission" date="2018-08" db="EMBL/GenBank/DDBJ databases">
        <title>Genomic Encyclopedia of Type Strains, Phase IV (KMG-IV): sequencing the most valuable type-strain genomes for metagenomic binning, comparative biology and taxonomic classification.</title>
        <authorList>
            <person name="Goeker M."/>
        </authorList>
    </citation>
    <scope>NUCLEOTIDE SEQUENCE [LARGE SCALE GENOMIC DNA]</scope>
    <source>
        <strain evidence="3 4">DSM 25527</strain>
    </source>
</reference>
<feature type="compositionally biased region" description="Basic and acidic residues" evidence="1">
    <location>
        <begin position="34"/>
        <end position="46"/>
    </location>
</feature>
<evidence type="ECO:0000313" key="3">
    <source>
        <dbReference type="EMBL" id="RIA44515.1"/>
    </source>
</evidence>
<keyword evidence="3" id="KW-0966">Cell projection</keyword>
<feature type="domain" description="Flagellar assembly protein FliH/Type III secretion system HrpE" evidence="2">
    <location>
        <begin position="150"/>
        <end position="239"/>
    </location>
</feature>
<gene>
    <name evidence="3" type="ORF">DFR49_2760</name>
</gene>
<dbReference type="OrthoDB" id="7583897at2"/>
<dbReference type="InterPro" id="IPR018035">
    <property type="entry name" value="Flagellar_FliH/T3SS_HrpE"/>
</dbReference>
<accession>A0A397PBD1</accession>
<dbReference type="AlphaFoldDB" id="A0A397PBD1"/>
<keyword evidence="4" id="KW-1185">Reference proteome</keyword>
<evidence type="ECO:0000259" key="2">
    <source>
        <dbReference type="Pfam" id="PF02108"/>
    </source>
</evidence>